<feature type="non-terminal residue" evidence="1">
    <location>
        <position position="1"/>
    </location>
</feature>
<name>A0A9X9M542_GULGU</name>
<evidence type="ECO:0000313" key="1">
    <source>
        <dbReference type="EMBL" id="VCX36975.1"/>
    </source>
</evidence>
<dbReference type="EMBL" id="CYRY02042940">
    <property type="protein sequence ID" value="VCX36975.1"/>
    <property type="molecule type" value="Genomic_DNA"/>
</dbReference>
<organism evidence="1 2">
    <name type="scientific">Gulo gulo</name>
    <name type="common">Wolverine</name>
    <name type="synonym">Gluton</name>
    <dbReference type="NCBI Taxonomy" id="48420"/>
    <lineage>
        <taxon>Eukaryota</taxon>
        <taxon>Metazoa</taxon>
        <taxon>Chordata</taxon>
        <taxon>Craniata</taxon>
        <taxon>Vertebrata</taxon>
        <taxon>Euteleostomi</taxon>
        <taxon>Mammalia</taxon>
        <taxon>Eutheria</taxon>
        <taxon>Laurasiatheria</taxon>
        <taxon>Carnivora</taxon>
        <taxon>Caniformia</taxon>
        <taxon>Musteloidea</taxon>
        <taxon>Mustelidae</taxon>
        <taxon>Guloninae</taxon>
        <taxon>Gulo</taxon>
    </lineage>
</organism>
<evidence type="ECO:0000313" key="2">
    <source>
        <dbReference type="Proteomes" id="UP000269945"/>
    </source>
</evidence>
<accession>A0A9X9M542</accession>
<dbReference type="AlphaFoldDB" id="A0A9X9M542"/>
<keyword evidence="2" id="KW-1185">Reference proteome</keyword>
<protein>
    <submittedName>
        <fullName evidence="1">Uncharacterized protein</fullName>
    </submittedName>
</protein>
<gene>
    <name evidence="1" type="ORF">BN2614_LOCUS4</name>
</gene>
<proteinExistence type="predicted"/>
<sequence length="73" mass="8586">MFFWVSYFCRPFFGSLSDLRLYSGALGLPGVQATITSNFFKNLIFFFKDLFIYLFKHKQGSSRERGRSRLPTE</sequence>
<dbReference type="Proteomes" id="UP000269945">
    <property type="component" value="Unassembled WGS sequence"/>
</dbReference>
<reference evidence="1 2" key="1">
    <citation type="submission" date="2018-10" db="EMBL/GenBank/DDBJ databases">
        <authorList>
            <person name="Ekblom R."/>
            <person name="Jareborg N."/>
        </authorList>
    </citation>
    <scope>NUCLEOTIDE SEQUENCE [LARGE SCALE GENOMIC DNA]</scope>
    <source>
        <tissue evidence="1">Muscle</tissue>
    </source>
</reference>
<comment type="caution">
    <text evidence="1">The sequence shown here is derived from an EMBL/GenBank/DDBJ whole genome shotgun (WGS) entry which is preliminary data.</text>
</comment>